<dbReference type="AlphaFoldDB" id="A0A6J6F6G1"/>
<name>A0A6J6F6G1_9ZZZZ</name>
<accession>A0A6J6F6G1</accession>
<sequence length="152" mass="16778">MKFKNIGEGAAALVTQLQTEMELDHAWQVVGLGQLGSEVAQVVAKEFELPCLEVKVSRTKDELGFLTEPEFILPENLGSKLLICDLGVETGKTAIGVADKLANLDRGVDACFAAIVIPKEVQPRLKMSFDRIVAVRTPLIRRNLRWEFDEIG</sequence>
<reference evidence="1" key="1">
    <citation type="submission" date="2020-05" db="EMBL/GenBank/DDBJ databases">
        <authorList>
            <person name="Chiriac C."/>
            <person name="Salcher M."/>
            <person name="Ghai R."/>
            <person name="Kavagutti S V."/>
        </authorList>
    </citation>
    <scope>NUCLEOTIDE SEQUENCE</scope>
</reference>
<evidence type="ECO:0000313" key="1">
    <source>
        <dbReference type="EMBL" id="CAB4583229.1"/>
    </source>
</evidence>
<protein>
    <submittedName>
        <fullName evidence="1">Unannotated protein</fullName>
    </submittedName>
</protein>
<dbReference type="InterPro" id="IPR029057">
    <property type="entry name" value="PRTase-like"/>
</dbReference>
<dbReference type="Gene3D" id="3.40.50.2020">
    <property type="match status" value="1"/>
</dbReference>
<dbReference type="SUPFAM" id="SSF53271">
    <property type="entry name" value="PRTase-like"/>
    <property type="match status" value="1"/>
</dbReference>
<proteinExistence type="predicted"/>
<gene>
    <name evidence="1" type="ORF">UFOPK1726_01058</name>
</gene>
<dbReference type="EMBL" id="CAEZTT010000143">
    <property type="protein sequence ID" value="CAB4583229.1"/>
    <property type="molecule type" value="Genomic_DNA"/>
</dbReference>
<organism evidence="1">
    <name type="scientific">freshwater metagenome</name>
    <dbReference type="NCBI Taxonomy" id="449393"/>
    <lineage>
        <taxon>unclassified sequences</taxon>
        <taxon>metagenomes</taxon>
        <taxon>ecological metagenomes</taxon>
    </lineage>
</organism>